<dbReference type="EMBL" id="JANSHE010000278">
    <property type="protein sequence ID" value="KAJ3013297.1"/>
    <property type="molecule type" value="Genomic_DNA"/>
</dbReference>
<evidence type="ECO:0000313" key="2">
    <source>
        <dbReference type="Proteomes" id="UP001144978"/>
    </source>
</evidence>
<dbReference type="Proteomes" id="UP001144978">
    <property type="component" value="Unassembled WGS sequence"/>
</dbReference>
<name>A0ACC1Q6F4_9APHY</name>
<sequence length="244" mass="26986">MYLLQPLWIQIPLTTRRKATLVRRTLLHRRPARLVIFLTERMRTYLTAAQYHGAAEACTRTSELLRLRSVPHILQLYDPVMETTANGLYRRLLRNVEECSRAASPGLTVTLNVPNQHRRACIPVHSANGLGESTSCAYHYPATISTSTPPSWLSPLLTPVINALKGRARGSLLTVNGEIAKTFIGAVASDSPPCARPSGLSPGQRQCSVADNVWWACTFLESYARAVDRAIAQVRIVLDIQAFA</sequence>
<keyword evidence="2" id="KW-1185">Reference proteome</keyword>
<accession>A0ACC1Q6F4</accession>
<evidence type="ECO:0000313" key="1">
    <source>
        <dbReference type="EMBL" id="KAJ3013297.1"/>
    </source>
</evidence>
<organism evidence="1 2">
    <name type="scientific">Trametes sanguinea</name>
    <dbReference type="NCBI Taxonomy" id="158606"/>
    <lineage>
        <taxon>Eukaryota</taxon>
        <taxon>Fungi</taxon>
        <taxon>Dikarya</taxon>
        <taxon>Basidiomycota</taxon>
        <taxon>Agaricomycotina</taxon>
        <taxon>Agaricomycetes</taxon>
        <taxon>Polyporales</taxon>
        <taxon>Polyporaceae</taxon>
        <taxon>Trametes</taxon>
    </lineage>
</organism>
<gene>
    <name evidence="1" type="ORF">NUW54_g1632</name>
</gene>
<proteinExistence type="predicted"/>
<comment type="caution">
    <text evidence="1">The sequence shown here is derived from an EMBL/GenBank/DDBJ whole genome shotgun (WGS) entry which is preliminary data.</text>
</comment>
<reference evidence="1" key="1">
    <citation type="submission" date="2022-08" db="EMBL/GenBank/DDBJ databases">
        <title>Genome Sequence of Pycnoporus sanguineus.</title>
        <authorList>
            <person name="Buettner E."/>
        </authorList>
    </citation>
    <scope>NUCLEOTIDE SEQUENCE</scope>
    <source>
        <strain evidence="1">CG-C14</strain>
    </source>
</reference>
<protein>
    <submittedName>
        <fullName evidence="1">Uncharacterized protein</fullName>
    </submittedName>
</protein>